<gene>
    <name evidence="1" type="ORF">DPEC_G00136980</name>
</gene>
<keyword evidence="2" id="KW-1185">Reference proteome</keyword>
<reference evidence="1" key="1">
    <citation type="submission" date="2021-05" db="EMBL/GenBank/DDBJ databases">
        <authorList>
            <person name="Pan Q."/>
            <person name="Jouanno E."/>
            <person name="Zahm M."/>
            <person name="Klopp C."/>
            <person name="Cabau C."/>
            <person name="Louis A."/>
            <person name="Berthelot C."/>
            <person name="Parey E."/>
            <person name="Roest Crollius H."/>
            <person name="Montfort J."/>
            <person name="Robinson-Rechavi M."/>
            <person name="Bouchez O."/>
            <person name="Lampietro C."/>
            <person name="Lopez Roques C."/>
            <person name="Donnadieu C."/>
            <person name="Postlethwait J."/>
            <person name="Bobe J."/>
            <person name="Dillon D."/>
            <person name="Chandos A."/>
            <person name="von Hippel F."/>
            <person name="Guiguen Y."/>
        </authorList>
    </citation>
    <scope>NUCLEOTIDE SEQUENCE</scope>
    <source>
        <strain evidence="1">YG-Jan2019</strain>
    </source>
</reference>
<dbReference type="Proteomes" id="UP001157502">
    <property type="component" value="Chromosome 11"/>
</dbReference>
<evidence type="ECO:0000313" key="1">
    <source>
        <dbReference type="EMBL" id="KAJ8004506.1"/>
    </source>
</evidence>
<accession>A0ACC2GLW1</accession>
<name>A0ACC2GLW1_DALPE</name>
<dbReference type="EMBL" id="CM055738">
    <property type="protein sequence ID" value="KAJ8004506.1"/>
    <property type="molecule type" value="Genomic_DNA"/>
</dbReference>
<feature type="non-terminal residue" evidence="1">
    <location>
        <position position="125"/>
    </location>
</feature>
<proteinExistence type="predicted"/>
<evidence type="ECO:0000313" key="2">
    <source>
        <dbReference type="Proteomes" id="UP001157502"/>
    </source>
</evidence>
<protein>
    <submittedName>
        <fullName evidence="1">Uncharacterized protein</fullName>
    </submittedName>
</protein>
<sequence length="125" mass="14864">MGWGLVTDSQNSVSHLVAKLTRCYLLWRNASFRLNTMAECNKRTLQYKQYRLRAYRHFVEWVLQGERLGKGYIVLFCLPVLFRTLDRDFQLVTDNTVAIKKLLKLWKSYECAIVYIMFKNNKSSK</sequence>
<comment type="caution">
    <text evidence="1">The sequence shown here is derived from an EMBL/GenBank/DDBJ whole genome shotgun (WGS) entry which is preliminary data.</text>
</comment>
<organism evidence="1 2">
    <name type="scientific">Dallia pectoralis</name>
    <name type="common">Alaska blackfish</name>
    <dbReference type="NCBI Taxonomy" id="75939"/>
    <lineage>
        <taxon>Eukaryota</taxon>
        <taxon>Metazoa</taxon>
        <taxon>Chordata</taxon>
        <taxon>Craniata</taxon>
        <taxon>Vertebrata</taxon>
        <taxon>Euteleostomi</taxon>
        <taxon>Actinopterygii</taxon>
        <taxon>Neopterygii</taxon>
        <taxon>Teleostei</taxon>
        <taxon>Protacanthopterygii</taxon>
        <taxon>Esociformes</taxon>
        <taxon>Umbridae</taxon>
        <taxon>Dallia</taxon>
    </lineage>
</organism>